<dbReference type="Gene3D" id="1.10.510.10">
    <property type="entry name" value="Transferase(Phosphotransferase) domain 1"/>
    <property type="match status" value="1"/>
</dbReference>
<dbReference type="PANTHER" id="PTHR38248:SF2">
    <property type="entry name" value="FUNK1 11"/>
    <property type="match status" value="1"/>
</dbReference>
<dbReference type="OrthoDB" id="5569250at2759"/>
<feature type="domain" description="Protein kinase" evidence="1">
    <location>
        <begin position="1"/>
        <end position="251"/>
    </location>
</feature>
<comment type="caution">
    <text evidence="2">The sequence shown here is derived from an EMBL/GenBank/DDBJ whole genome shotgun (WGS) entry which is preliminary data.</text>
</comment>
<dbReference type="PROSITE" id="PS00109">
    <property type="entry name" value="PROTEIN_KINASE_TYR"/>
    <property type="match status" value="1"/>
</dbReference>
<sequence length="280" mass="31851">MSLPALTGTFPTFTPVHVPMPPAEQVPHPNLFSNRLAASFEDPYEQRVLRVVVMAELFPIVDLTNPVDLEIVFRDVFQSYRWLYEHANLLHRDLSTANIMFRRGSNGRVHGVLNDFDHPTHIGSACSHQRAGTAPFMAIDLNAPHPPVHLYRHDLESLYYVLVRAVCPPDHQDWFSIRRSLMADAKRSYFFRCALVPQRGFEGFSRWMEAIHDAFEFGLRAQSDHLKGRLVVGEPYDNKTLGGNVSFDSFSVIFNDNLAEQESGEELEDTVSNTTYESSV</sequence>
<evidence type="ECO:0000259" key="1">
    <source>
        <dbReference type="PROSITE" id="PS50011"/>
    </source>
</evidence>
<dbReference type="InterPro" id="IPR040976">
    <property type="entry name" value="Pkinase_fungal"/>
</dbReference>
<evidence type="ECO:0000313" key="2">
    <source>
        <dbReference type="EMBL" id="KAF9072063.1"/>
    </source>
</evidence>
<evidence type="ECO:0000313" key="3">
    <source>
        <dbReference type="Proteomes" id="UP000772434"/>
    </source>
</evidence>
<name>A0A9P5UBG1_9AGAR</name>
<dbReference type="Pfam" id="PF17667">
    <property type="entry name" value="Pkinase_fungal"/>
    <property type="match status" value="1"/>
</dbReference>
<dbReference type="Proteomes" id="UP000772434">
    <property type="component" value="Unassembled WGS sequence"/>
</dbReference>
<protein>
    <recommendedName>
        <fullName evidence="1">Protein kinase domain-containing protein</fullName>
    </recommendedName>
</protein>
<proteinExistence type="predicted"/>
<dbReference type="EMBL" id="JADNRY010000027">
    <property type="protein sequence ID" value="KAF9072063.1"/>
    <property type="molecule type" value="Genomic_DNA"/>
</dbReference>
<organism evidence="2 3">
    <name type="scientific">Rhodocollybia butyracea</name>
    <dbReference type="NCBI Taxonomy" id="206335"/>
    <lineage>
        <taxon>Eukaryota</taxon>
        <taxon>Fungi</taxon>
        <taxon>Dikarya</taxon>
        <taxon>Basidiomycota</taxon>
        <taxon>Agaricomycotina</taxon>
        <taxon>Agaricomycetes</taxon>
        <taxon>Agaricomycetidae</taxon>
        <taxon>Agaricales</taxon>
        <taxon>Marasmiineae</taxon>
        <taxon>Omphalotaceae</taxon>
        <taxon>Rhodocollybia</taxon>
    </lineage>
</organism>
<dbReference type="PANTHER" id="PTHR38248">
    <property type="entry name" value="FUNK1 6"/>
    <property type="match status" value="1"/>
</dbReference>
<dbReference type="InterPro" id="IPR011009">
    <property type="entry name" value="Kinase-like_dom_sf"/>
</dbReference>
<dbReference type="InterPro" id="IPR008266">
    <property type="entry name" value="Tyr_kinase_AS"/>
</dbReference>
<keyword evidence="3" id="KW-1185">Reference proteome</keyword>
<gene>
    <name evidence="2" type="ORF">BDP27DRAFT_1418422</name>
</gene>
<dbReference type="InterPro" id="IPR000719">
    <property type="entry name" value="Prot_kinase_dom"/>
</dbReference>
<reference evidence="2" key="1">
    <citation type="submission" date="2020-11" db="EMBL/GenBank/DDBJ databases">
        <authorList>
            <consortium name="DOE Joint Genome Institute"/>
            <person name="Ahrendt S."/>
            <person name="Riley R."/>
            <person name="Andreopoulos W."/>
            <person name="Labutti K."/>
            <person name="Pangilinan J."/>
            <person name="Ruiz-Duenas F.J."/>
            <person name="Barrasa J.M."/>
            <person name="Sanchez-Garcia M."/>
            <person name="Camarero S."/>
            <person name="Miyauchi S."/>
            <person name="Serrano A."/>
            <person name="Linde D."/>
            <person name="Babiker R."/>
            <person name="Drula E."/>
            <person name="Ayuso-Fernandez I."/>
            <person name="Pacheco R."/>
            <person name="Padilla G."/>
            <person name="Ferreira P."/>
            <person name="Barriuso J."/>
            <person name="Kellner H."/>
            <person name="Castanera R."/>
            <person name="Alfaro M."/>
            <person name="Ramirez L."/>
            <person name="Pisabarro A.G."/>
            <person name="Kuo A."/>
            <person name="Tritt A."/>
            <person name="Lipzen A."/>
            <person name="He G."/>
            <person name="Yan M."/>
            <person name="Ng V."/>
            <person name="Cullen D."/>
            <person name="Martin F."/>
            <person name="Rosso M.-N."/>
            <person name="Henrissat B."/>
            <person name="Hibbett D."/>
            <person name="Martinez A.T."/>
            <person name="Grigoriev I.V."/>
        </authorList>
    </citation>
    <scope>NUCLEOTIDE SEQUENCE</scope>
    <source>
        <strain evidence="2">AH 40177</strain>
    </source>
</reference>
<dbReference type="PROSITE" id="PS50011">
    <property type="entry name" value="PROTEIN_KINASE_DOM"/>
    <property type="match status" value="1"/>
</dbReference>
<dbReference type="AlphaFoldDB" id="A0A9P5UBG1"/>
<accession>A0A9P5UBG1</accession>
<dbReference type="GO" id="GO:0005524">
    <property type="term" value="F:ATP binding"/>
    <property type="evidence" value="ECO:0007669"/>
    <property type="project" value="InterPro"/>
</dbReference>
<dbReference type="GO" id="GO:0004672">
    <property type="term" value="F:protein kinase activity"/>
    <property type="evidence" value="ECO:0007669"/>
    <property type="project" value="InterPro"/>
</dbReference>
<dbReference type="SUPFAM" id="SSF56112">
    <property type="entry name" value="Protein kinase-like (PK-like)"/>
    <property type="match status" value="1"/>
</dbReference>